<comment type="cofactor">
    <cofactor evidence="2">
        <name>Fe cation</name>
        <dbReference type="ChEBI" id="CHEBI:24875"/>
    </cofactor>
    <text evidence="2">Binds 1 Fe cation per subunit.</text>
</comment>
<dbReference type="RefSeq" id="WP_157719896.1">
    <property type="nucleotide sequence ID" value="NZ_LT629799.1"/>
</dbReference>
<reference evidence="7" key="1">
    <citation type="submission" date="2016-10" db="EMBL/GenBank/DDBJ databases">
        <authorList>
            <person name="Varghese N."/>
            <person name="Submissions S."/>
        </authorList>
    </citation>
    <scope>NUCLEOTIDE SEQUENCE [LARGE SCALE GENOMIC DNA]</scope>
    <source>
        <strain evidence="7">DSM 21743</strain>
    </source>
</reference>
<evidence type="ECO:0000256" key="2">
    <source>
        <dbReference type="PIRSR" id="PIRSR006232-1"/>
    </source>
</evidence>
<organism evidence="6 7">
    <name type="scientific">Microlunatus sagamiharensis</name>
    <dbReference type="NCBI Taxonomy" id="546874"/>
    <lineage>
        <taxon>Bacteria</taxon>
        <taxon>Bacillati</taxon>
        <taxon>Actinomycetota</taxon>
        <taxon>Actinomycetes</taxon>
        <taxon>Propionibacteriales</taxon>
        <taxon>Propionibacteriaceae</taxon>
        <taxon>Microlunatus</taxon>
    </lineage>
</organism>
<dbReference type="InterPro" id="IPR041602">
    <property type="entry name" value="Quercetinase_C"/>
</dbReference>
<dbReference type="InterPro" id="IPR014710">
    <property type="entry name" value="RmlC-like_jellyroll"/>
</dbReference>
<comment type="similarity">
    <text evidence="1 3">Belongs to the pirin family.</text>
</comment>
<dbReference type="EMBL" id="LT629799">
    <property type="protein sequence ID" value="SDU90801.1"/>
    <property type="molecule type" value="Genomic_DNA"/>
</dbReference>
<keyword evidence="2" id="KW-0479">Metal-binding</keyword>
<evidence type="ECO:0000313" key="6">
    <source>
        <dbReference type="EMBL" id="SDU90801.1"/>
    </source>
</evidence>
<dbReference type="Proteomes" id="UP000198825">
    <property type="component" value="Chromosome I"/>
</dbReference>
<feature type="binding site" evidence="2">
    <location>
        <position position="67"/>
    </location>
    <ligand>
        <name>Fe cation</name>
        <dbReference type="ChEBI" id="CHEBI:24875"/>
    </ligand>
</feature>
<dbReference type="GO" id="GO:0046872">
    <property type="term" value="F:metal ion binding"/>
    <property type="evidence" value="ECO:0007669"/>
    <property type="project" value="UniProtKB-KW"/>
</dbReference>
<name>A0A1H2MCZ6_9ACTN</name>
<feature type="binding site" evidence="2">
    <location>
        <position position="69"/>
    </location>
    <ligand>
        <name>Fe cation</name>
        <dbReference type="ChEBI" id="CHEBI:24875"/>
    </ligand>
</feature>
<dbReference type="STRING" id="546874.SAMN04488544_1793"/>
<dbReference type="AlphaFoldDB" id="A0A1H2MCZ6"/>
<dbReference type="OrthoDB" id="321327at2"/>
<evidence type="ECO:0000256" key="1">
    <source>
        <dbReference type="ARBA" id="ARBA00008416"/>
    </source>
</evidence>
<accession>A0A1H2MCZ6</accession>
<dbReference type="Gene3D" id="2.60.120.10">
    <property type="entry name" value="Jelly Rolls"/>
    <property type="match status" value="2"/>
</dbReference>
<keyword evidence="7" id="KW-1185">Reference proteome</keyword>
<evidence type="ECO:0000256" key="3">
    <source>
        <dbReference type="RuleBase" id="RU003457"/>
    </source>
</evidence>
<gene>
    <name evidence="6" type="ORF">SAMN04488544_1793</name>
</gene>
<dbReference type="Pfam" id="PF17954">
    <property type="entry name" value="Pirin_C_2"/>
    <property type="match status" value="1"/>
</dbReference>
<sequence length="240" mass="25357">MDGVEVRRSDDRFLTVAPAREDAAEGWARTRHSFSFGEHYDPDDVGFGPLVVLNDETVRAGEAYPEHVHRDTEIVSWVVSGTLRHADSAGHLGLAATGTVQRLSAGAGVSHTEGATDGADVRFLQSWVRPDETGTPPSYALGAVDPPALAAGWVAAASGEPGALVDLRRRGATLWVTRLDAGRARALPQAKTAYALLVRGAVEVEGIGPLAEGDTLRITRRTALTAVATAASELIVWTFA</sequence>
<evidence type="ECO:0000259" key="4">
    <source>
        <dbReference type="Pfam" id="PF02678"/>
    </source>
</evidence>
<feature type="domain" description="Quercetin 2,3-dioxygenase C-terminal cupin" evidence="5">
    <location>
        <begin position="172"/>
        <end position="236"/>
    </location>
</feature>
<dbReference type="PIRSF" id="PIRSF006232">
    <property type="entry name" value="Pirin"/>
    <property type="match status" value="1"/>
</dbReference>
<dbReference type="PANTHER" id="PTHR43212:SF3">
    <property type="entry name" value="QUERCETIN 2,3-DIOXYGENASE"/>
    <property type="match status" value="1"/>
</dbReference>
<evidence type="ECO:0000259" key="5">
    <source>
        <dbReference type="Pfam" id="PF17954"/>
    </source>
</evidence>
<protein>
    <submittedName>
        <fullName evidence="6">Uncharacterized protein</fullName>
    </submittedName>
</protein>
<dbReference type="Pfam" id="PF02678">
    <property type="entry name" value="Pirin"/>
    <property type="match status" value="1"/>
</dbReference>
<keyword evidence="2" id="KW-0408">Iron</keyword>
<dbReference type="InterPro" id="IPR003829">
    <property type="entry name" value="Pirin_N_dom"/>
</dbReference>
<feature type="binding site" evidence="2">
    <location>
        <position position="113"/>
    </location>
    <ligand>
        <name>Fe cation</name>
        <dbReference type="ChEBI" id="CHEBI:24875"/>
    </ligand>
</feature>
<feature type="domain" description="Pirin N-terminal" evidence="4">
    <location>
        <begin position="24"/>
        <end position="128"/>
    </location>
</feature>
<dbReference type="InterPro" id="IPR011051">
    <property type="entry name" value="RmlC_Cupin_sf"/>
</dbReference>
<dbReference type="InterPro" id="IPR012093">
    <property type="entry name" value="Pirin"/>
</dbReference>
<proteinExistence type="inferred from homology"/>
<dbReference type="PANTHER" id="PTHR43212">
    <property type="entry name" value="QUERCETIN 2,3-DIOXYGENASE"/>
    <property type="match status" value="1"/>
</dbReference>
<dbReference type="SUPFAM" id="SSF51182">
    <property type="entry name" value="RmlC-like cupins"/>
    <property type="match status" value="1"/>
</dbReference>
<feature type="binding site" evidence="2">
    <location>
        <position position="111"/>
    </location>
    <ligand>
        <name>Fe cation</name>
        <dbReference type="ChEBI" id="CHEBI:24875"/>
    </ligand>
</feature>
<evidence type="ECO:0000313" key="7">
    <source>
        <dbReference type="Proteomes" id="UP000198825"/>
    </source>
</evidence>